<proteinExistence type="predicted"/>
<sequence length="494" mass="55342">MPPKRAVAKARKVKEEAEGTSDERNEKIQALKDDIKNLSGLATRVPVVNIDEFCAKYMEKLSQHTEVFIHQLTQEQRGMKILFLDPPGDVNTEPGSKIMPPKKKAKAYQMAIDVPEGTAVGNGDFVVGKQFAKGGFGKIYQGISKKSKNKVVIKIEPHENGPLFNEIAVFVRCLKASMLNSWKKETGVKFLGLPEYLGSGLFQYNGEQMRFLAMPMYSCSLENIRAKEPEMNVADVVQVTYSMLVALQYLHSQDIVHADLKADNILMTDAKRFDRTVLVDFGLAKRIPNPKEKADPKKAHNGTAIFTSIDAHRGCAPSFRGDIEILSYNVIYWITGSLPWQRYETELEKVADAKRKLLKGKMKSLKKEFGMTGEMSQFVVDLLQTVEDCEYEQRLTFKSLFKMLEKACSGSCVPETPDKTADLSSAASCSTASSPLPIRISPTTKNNLATRIPGVLNMRNVRRSVYQRIVSKYRRPSMGRVVSPLRVISSVSRR</sequence>
<evidence type="ECO:0000313" key="5">
    <source>
        <dbReference type="Proteomes" id="UP001175271"/>
    </source>
</evidence>
<dbReference type="InterPro" id="IPR008271">
    <property type="entry name" value="Ser/Thr_kinase_AS"/>
</dbReference>
<dbReference type="GO" id="GO:0004674">
    <property type="term" value="F:protein serine/threonine kinase activity"/>
    <property type="evidence" value="ECO:0007669"/>
    <property type="project" value="UniProtKB-EC"/>
</dbReference>
<dbReference type="Gene3D" id="1.10.510.10">
    <property type="entry name" value="Transferase(Phosphotransferase) domain 1"/>
    <property type="match status" value="1"/>
</dbReference>
<dbReference type="GO" id="GO:0005524">
    <property type="term" value="F:ATP binding"/>
    <property type="evidence" value="ECO:0007669"/>
    <property type="project" value="InterPro"/>
</dbReference>
<dbReference type="SMART" id="SM00220">
    <property type="entry name" value="S_TKc"/>
    <property type="match status" value="1"/>
</dbReference>
<accession>A0AA39HGV4</accession>
<dbReference type="PROSITE" id="PS00108">
    <property type="entry name" value="PROTEIN_KINASE_ST"/>
    <property type="match status" value="1"/>
</dbReference>
<dbReference type="Pfam" id="PF00069">
    <property type="entry name" value="Pkinase"/>
    <property type="match status" value="1"/>
</dbReference>
<evidence type="ECO:0000256" key="1">
    <source>
        <dbReference type="ARBA" id="ARBA00012513"/>
    </source>
</evidence>
<feature type="compositionally biased region" description="Basic residues" evidence="2">
    <location>
        <begin position="1"/>
        <end position="12"/>
    </location>
</feature>
<dbReference type="InterPro" id="IPR000719">
    <property type="entry name" value="Prot_kinase_dom"/>
</dbReference>
<gene>
    <name evidence="4" type="ORF">QR680_017804</name>
</gene>
<reference evidence="4" key="1">
    <citation type="submission" date="2023-06" db="EMBL/GenBank/DDBJ databases">
        <title>Genomic analysis of the entomopathogenic nematode Steinernema hermaphroditum.</title>
        <authorList>
            <person name="Schwarz E.M."/>
            <person name="Heppert J.K."/>
            <person name="Baniya A."/>
            <person name="Schwartz H.T."/>
            <person name="Tan C.-H."/>
            <person name="Antoshechkin I."/>
            <person name="Sternberg P.W."/>
            <person name="Goodrich-Blair H."/>
            <person name="Dillman A.R."/>
        </authorList>
    </citation>
    <scope>NUCLEOTIDE SEQUENCE</scope>
    <source>
        <strain evidence="4">PS9179</strain>
        <tissue evidence="4">Whole animal</tissue>
    </source>
</reference>
<dbReference type="SUPFAM" id="SSF56112">
    <property type="entry name" value="Protein kinase-like (PK-like)"/>
    <property type="match status" value="1"/>
</dbReference>
<keyword evidence="5" id="KW-1185">Reference proteome</keyword>
<evidence type="ECO:0000259" key="3">
    <source>
        <dbReference type="PROSITE" id="PS50011"/>
    </source>
</evidence>
<dbReference type="PROSITE" id="PS50011">
    <property type="entry name" value="PROTEIN_KINASE_DOM"/>
    <property type="match status" value="1"/>
</dbReference>
<comment type="caution">
    <text evidence="4">The sequence shown here is derived from an EMBL/GenBank/DDBJ whole genome shotgun (WGS) entry which is preliminary data.</text>
</comment>
<dbReference type="EMBL" id="JAUCMV010000004">
    <property type="protein sequence ID" value="KAK0405119.1"/>
    <property type="molecule type" value="Genomic_DNA"/>
</dbReference>
<dbReference type="EC" id="2.7.11.1" evidence="1"/>
<feature type="region of interest" description="Disordered" evidence="2">
    <location>
        <begin position="1"/>
        <end position="25"/>
    </location>
</feature>
<feature type="compositionally biased region" description="Basic and acidic residues" evidence="2">
    <location>
        <begin position="13"/>
        <end position="25"/>
    </location>
</feature>
<protein>
    <recommendedName>
        <fullName evidence="1">non-specific serine/threonine protein kinase</fullName>
        <ecNumber evidence="1">2.7.11.1</ecNumber>
    </recommendedName>
</protein>
<name>A0AA39HGV4_9BILA</name>
<organism evidence="4 5">
    <name type="scientific">Steinernema hermaphroditum</name>
    <dbReference type="NCBI Taxonomy" id="289476"/>
    <lineage>
        <taxon>Eukaryota</taxon>
        <taxon>Metazoa</taxon>
        <taxon>Ecdysozoa</taxon>
        <taxon>Nematoda</taxon>
        <taxon>Chromadorea</taxon>
        <taxon>Rhabditida</taxon>
        <taxon>Tylenchina</taxon>
        <taxon>Panagrolaimomorpha</taxon>
        <taxon>Strongyloidoidea</taxon>
        <taxon>Steinernematidae</taxon>
        <taxon>Steinernema</taxon>
    </lineage>
</organism>
<dbReference type="InterPro" id="IPR011009">
    <property type="entry name" value="Kinase-like_dom_sf"/>
</dbReference>
<dbReference type="InterPro" id="IPR050235">
    <property type="entry name" value="CK1_Ser-Thr_kinase"/>
</dbReference>
<dbReference type="Proteomes" id="UP001175271">
    <property type="component" value="Unassembled WGS sequence"/>
</dbReference>
<evidence type="ECO:0000313" key="4">
    <source>
        <dbReference type="EMBL" id="KAK0405119.1"/>
    </source>
</evidence>
<dbReference type="AlphaFoldDB" id="A0AA39HGV4"/>
<evidence type="ECO:0000256" key="2">
    <source>
        <dbReference type="SAM" id="MobiDB-lite"/>
    </source>
</evidence>
<feature type="domain" description="Protein kinase" evidence="3">
    <location>
        <begin position="125"/>
        <end position="407"/>
    </location>
</feature>
<dbReference type="PANTHER" id="PTHR11909">
    <property type="entry name" value="CASEIN KINASE-RELATED"/>
    <property type="match status" value="1"/>
</dbReference>